<evidence type="ECO:0000256" key="1">
    <source>
        <dbReference type="SAM" id="Phobius"/>
    </source>
</evidence>
<dbReference type="PANTHER" id="PTHR31170">
    <property type="entry name" value="BNAC04G53230D PROTEIN"/>
    <property type="match status" value="1"/>
</dbReference>
<dbReference type="EMBL" id="PYDT01000002">
    <property type="protein sequence ID" value="THU69708.1"/>
    <property type="molecule type" value="Genomic_DNA"/>
</dbReference>
<dbReference type="InterPro" id="IPR004158">
    <property type="entry name" value="DUF247_pln"/>
</dbReference>
<proteinExistence type="predicted"/>
<dbReference type="Pfam" id="PF03140">
    <property type="entry name" value="DUF247"/>
    <property type="match status" value="1"/>
</dbReference>
<sequence>MSMASTQSTASTDTHHNPHFDELRWVIQIRHTLEEEHDDDMGIPVSVFNVPKCLQVTKPEAYVPQLIAVGPYHHWRPELYEMERYKLAAARRTQKQFHTIKLQHLIEQFTKFEHKIRAHYHRYLDFNGDTLAWMMAVDASFLLEFLQVYAVQEEGEGEGKVLRRLSSRMSHLVDYTGRKSAHNVILRDIMMLENQIPLFLLRKILELQCSSIEVADGTLTKMLTGLLKELSPFKLMDNFPCIDVAQHAHLLELLYYVLVPKSDDDGDDNEIEEQNDEAAPKEQTYGNSGYVRQLLDAVWKIGSSLNGAPIRFIKGVIVSRPVKLVVQVPWKILTSLPGFSIVKQPVENFFSFKGEESSRAQDPSSTNSIHKPPLVEEIMIPSVTELIDAGVKFLPTHGDLTTIAFDVKTVTFYLPTVSLDVNTEVILRNLVAYEASAATGPLVFTRYTELMNGIIDTDEDVKLLRERGVVLNRMKSDGQVAKLWNGMSRSVRLTRVAFLDKVIEDVNKYHNSRWRVKLGRFMKKYVFSSWQVLTFVAAILLLILTGLQAFCSVYTCSRWFGDVNVQKQ</sequence>
<dbReference type="STRING" id="52838.A0A4S8K4K0"/>
<organism evidence="2 3">
    <name type="scientific">Musa balbisiana</name>
    <name type="common">Banana</name>
    <dbReference type="NCBI Taxonomy" id="52838"/>
    <lineage>
        <taxon>Eukaryota</taxon>
        <taxon>Viridiplantae</taxon>
        <taxon>Streptophyta</taxon>
        <taxon>Embryophyta</taxon>
        <taxon>Tracheophyta</taxon>
        <taxon>Spermatophyta</taxon>
        <taxon>Magnoliopsida</taxon>
        <taxon>Liliopsida</taxon>
        <taxon>Zingiberales</taxon>
        <taxon>Musaceae</taxon>
        <taxon>Musa</taxon>
    </lineage>
</organism>
<keyword evidence="1" id="KW-0812">Transmembrane</keyword>
<keyword evidence="1" id="KW-0472">Membrane</keyword>
<feature type="transmembrane region" description="Helical" evidence="1">
    <location>
        <begin position="525"/>
        <end position="547"/>
    </location>
</feature>
<dbReference type="PANTHER" id="PTHR31170:SF25">
    <property type="entry name" value="BNAA09G04570D PROTEIN"/>
    <property type="match status" value="1"/>
</dbReference>
<protein>
    <submittedName>
        <fullName evidence="2">Uncharacterized protein</fullName>
    </submittedName>
</protein>
<dbReference type="AlphaFoldDB" id="A0A4S8K4K0"/>
<accession>A0A4S8K4K0</accession>
<gene>
    <name evidence="2" type="ORF">C4D60_Mb08t17230</name>
</gene>
<evidence type="ECO:0000313" key="2">
    <source>
        <dbReference type="EMBL" id="THU69708.1"/>
    </source>
</evidence>
<keyword evidence="1" id="KW-1133">Transmembrane helix</keyword>
<reference evidence="2 3" key="1">
    <citation type="journal article" date="2019" name="Nat. Plants">
        <title>Genome sequencing of Musa balbisiana reveals subgenome evolution and function divergence in polyploid bananas.</title>
        <authorList>
            <person name="Yao X."/>
        </authorList>
    </citation>
    <scope>NUCLEOTIDE SEQUENCE [LARGE SCALE GENOMIC DNA]</scope>
    <source>
        <strain evidence="3">cv. DH-PKW</strain>
        <tissue evidence="2">Leaves</tissue>
    </source>
</reference>
<name>A0A4S8K4K0_MUSBA</name>
<keyword evidence="3" id="KW-1185">Reference proteome</keyword>
<dbReference type="Proteomes" id="UP000317650">
    <property type="component" value="Chromosome 8"/>
</dbReference>
<evidence type="ECO:0000313" key="3">
    <source>
        <dbReference type="Proteomes" id="UP000317650"/>
    </source>
</evidence>
<comment type="caution">
    <text evidence="2">The sequence shown here is derived from an EMBL/GenBank/DDBJ whole genome shotgun (WGS) entry which is preliminary data.</text>
</comment>